<dbReference type="OrthoDB" id="5979581at2759"/>
<gene>
    <name evidence="2" type="ORF">FBEOM_10847</name>
</gene>
<dbReference type="GO" id="GO:0000776">
    <property type="term" value="C:kinetochore"/>
    <property type="evidence" value="ECO:0007669"/>
    <property type="project" value="TreeGrafter"/>
</dbReference>
<reference evidence="2" key="2">
    <citation type="submission" date="2020-02" db="EMBL/GenBank/DDBJ databases">
        <title>Identification and distribution of gene clusters putatively required for synthesis of sphingolipid metabolism inhibitors in phylogenetically diverse species of the filamentous fungus Fusarium.</title>
        <authorList>
            <person name="Kim H.-S."/>
            <person name="Busman M."/>
            <person name="Brown D.W."/>
            <person name="Divon H."/>
            <person name="Uhlig S."/>
            <person name="Proctor R.H."/>
        </authorList>
    </citation>
    <scope>NUCLEOTIDE SEQUENCE</scope>
    <source>
        <strain evidence="2">NRRL 25174</strain>
    </source>
</reference>
<keyword evidence="3" id="KW-1185">Reference proteome</keyword>
<evidence type="ECO:0000259" key="1">
    <source>
        <dbReference type="PROSITE" id="PS50011"/>
    </source>
</evidence>
<dbReference type="SUPFAM" id="SSF56112">
    <property type="entry name" value="Protein kinase-like (PK-like)"/>
    <property type="match status" value="1"/>
</dbReference>
<dbReference type="InterPro" id="IPR000719">
    <property type="entry name" value="Prot_kinase_dom"/>
</dbReference>
<proteinExistence type="predicted"/>
<organism evidence="2 3">
    <name type="scientific">Fusarium beomiforme</name>
    <dbReference type="NCBI Taxonomy" id="44412"/>
    <lineage>
        <taxon>Eukaryota</taxon>
        <taxon>Fungi</taxon>
        <taxon>Dikarya</taxon>
        <taxon>Ascomycota</taxon>
        <taxon>Pezizomycotina</taxon>
        <taxon>Sordariomycetes</taxon>
        <taxon>Hypocreomycetidae</taxon>
        <taxon>Hypocreales</taxon>
        <taxon>Nectriaceae</taxon>
        <taxon>Fusarium</taxon>
        <taxon>Fusarium burgessii species complex</taxon>
    </lineage>
</organism>
<feature type="domain" description="Protein kinase" evidence="1">
    <location>
        <begin position="185"/>
        <end position="451"/>
    </location>
</feature>
<dbReference type="GO" id="GO:0004674">
    <property type="term" value="F:protein serine/threonine kinase activity"/>
    <property type="evidence" value="ECO:0007669"/>
    <property type="project" value="TreeGrafter"/>
</dbReference>
<dbReference type="GO" id="GO:0005524">
    <property type="term" value="F:ATP binding"/>
    <property type="evidence" value="ECO:0007669"/>
    <property type="project" value="InterPro"/>
</dbReference>
<dbReference type="EMBL" id="PVQB02000574">
    <property type="protein sequence ID" value="KAF4335300.1"/>
    <property type="molecule type" value="Genomic_DNA"/>
</dbReference>
<protein>
    <submittedName>
        <fullName evidence="2">Fibroblast growth factor receptor</fullName>
    </submittedName>
</protein>
<dbReference type="AlphaFoldDB" id="A0A9P5AAK2"/>
<comment type="caution">
    <text evidence="2">The sequence shown here is derived from an EMBL/GenBank/DDBJ whole genome shotgun (WGS) entry which is preliminary data.</text>
</comment>
<dbReference type="InterPro" id="IPR011009">
    <property type="entry name" value="Kinase-like_dom_sf"/>
</dbReference>
<dbReference type="Pfam" id="PF00069">
    <property type="entry name" value="Pkinase"/>
    <property type="match status" value="1"/>
</dbReference>
<dbReference type="PANTHER" id="PTHR24345">
    <property type="entry name" value="SERINE/THREONINE-PROTEIN KINASE PLK"/>
    <property type="match status" value="1"/>
</dbReference>
<dbReference type="Proteomes" id="UP000730481">
    <property type="component" value="Unassembled WGS sequence"/>
</dbReference>
<reference evidence="2" key="1">
    <citation type="journal article" date="2017" name="Mycologia">
        <title>Fusarium algeriense, sp. nov., a novel toxigenic crown rot pathogen of durum wheat from Algeria is nested in the Fusarium burgessii species complex.</title>
        <authorList>
            <person name="Laraba I."/>
            <person name="Keddad A."/>
            <person name="Boureghda H."/>
            <person name="Abdallah N."/>
            <person name="Vaughan M.M."/>
            <person name="Proctor R.H."/>
            <person name="Busman M."/>
            <person name="O'Donnell K."/>
        </authorList>
    </citation>
    <scope>NUCLEOTIDE SEQUENCE</scope>
    <source>
        <strain evidence="2">NRRL 25174</strain>
    </source>
</reference>
<dbReference type="Gene3D" id="1.10.510.10">
    <property type="entry name" value="Transferase(Phosphotransferase) domain 1"/>
    <property type="match status" value="1"/>
</dbReference>
<dbReference type="GO" id="GO:0000922">
    <property type="term" value="C:spindle pole"/>
    <property type="evidence" value="ECO:0007669"/>
    <property type="project" value="TreeGrafter"/>
</dbReference>
<dbReference type="PROSITE" id="PS50011">
    <property type="entry name" value="PROTEIN_KINASE_DOM"/>
    <property type="match status" value="1"/>
</dbReference>
<dbReference type="GO" id="GO:0007052">
    <property type="term" value="P:mitotic spindle organization"/>
    <property type="evidence" value="ECO:0007669"/>
    <property type="project" value="TreeGrafter"/>
</dbReference>
<keyword evidence="2" id="KW-0675">Receptor</keyword>
<dbReference type="GO" id="GO:0005737">
    <property type="term" value="C:cytoplasm"/>
    <property type="evidence" value="ECO:0007669"/>
    <property type="project" value="TreeGrafter"/>
</dbReference>
<evidence type="ECO:0000313" key="2">
    <source>
        <dbReference type="EMBL" id="KAF4335300.1"/>
    </source>
</evidence>
<name>A0A9P5AAK2_9HYPO</name>
<dbReference type="PANTHER" id="PTHR24345:SF93">
    <property type="entry name" value="SERINE_THREONINE-PROTEIN KINASE PLK1"/>
    <property type="match status" value="1"/>
</dbReference>
<accession>A0A9P5AAK2</accession>
<evidence type="ECO:0000313" key="3">
    <source>
        <dbReference type="Proteomes" id="UP000730481"/>
    </source>
</evidence>
<sequence>MSREWGSILDNLEYIPFSHLSTEDDLAQNPVASWKPNKACPLDHHLFTEEEVLKYCVEAKFEFPGHRGDNGIIFEATKLDESELCKVRQDLEVMWTCQKNDCAFTFDPATNQAYLLQTRPGIMFRKLQKQFSLESARKRFRSITDQHRLNKLETFDRVLDDMQLQNSKIKAYGGLVDLIPFNEITLSGETDDTGYSGTIPFGAWNVPQGARLHRPDSEVIPIALKMVWRPGDPNGELRKRELASSITTFSDSPIASIKLNGLTINPESNEIFLVFERARSVPLFLEEALVNTGKDWDVITTLLCDAACSLEVIHERGHIHRDIHMGNVLVHSVPCHNDPYDSEFTELVIIDLGQGQDMSNSVMNTSNSYGDHNFWAPEVKSRRQYSEKSDVFAIGYLMTEILEIRCKKANDCAVPKSLWDLIATCLLKDPADRPRAEALAVQTEKLREDFFVLPEEKKDVTVRGEVVMNGPYVDFPRAFGEWKQNLDENYMNGCDDMVPYF</sequence>
<dbReference type="GO" id="GO:0005634">
    <property type="term" value="C:nucleus"/>
    <property type="evidence" value="ECO:0007669"/>
    <property type="project" value="TreeGrafter"/>
</dbReference>